<dbReference type="GO" id="GO:0006260">
    <property type="term" value="P:DNA replication"/>
    <property type="evidence" value="ECO:0007669"/>
    <property type="project" value="InterPro"/>
</dbReference>
<dbReference type="InterPro" id="IPR007459">
    <property type="entry name" value="DNA_pol3_chi"/>
</dbReference>
<dbReference type="Gene3D" id="3.40.50.10110">
    <property type="entry name" value="DNA polymerase III subunit chi"/>
    <property type="match status" value="1"/>
</dbReference>
<dbReference type="SUPFAM" id="SSF102400">
    <property type="entry name" value="DNA polymerase III chi subunit"/>
    <property type="match status" value="1"/>
</dbReference>
<accession>A0A4Q7LUR7</accession>
<sequence>MALAAVAFHFNVPDRREYTCRLLRKAWRQGARVAVTGTSHALDDLDRFLWTFDTLEFVPHWRAASQDRLPERLRSRTPIVLLDQPGPEAGHGVLVNLGQDVPEPAARFDRVIEIVGLGDEERAHARLRWRHYSQLGVPIERHDVKAI</sequence>
<gene>
    <name evidence="1" type="ORF">EV685_0269</name>
</gene>
<name>A0A4Q7LUR7_9BURK</name>
<dbReference type="AlphaFoldDB" id="A0A4Q7LUR7"/>
<dbReference type="PANTHER" id="PTHR38767:SF1">
    <property type="entry name" value="DNA POLYMERASE III SUBUNIT CHI"/>
    <property type="match status" value="1"/>
</dbReference>
<organism evidence="1 2">
    <name type="scientific">Sphaerotilus mobilis</name>
    <dbReference type="NCBI Taxonomy" id="47994"/>
    <lineage>
        <taxon>Bacteria</taxon>
        <taxon>Pseudomonadati</taxon>
        <taxon>Pseudomonadota</taxon>
        <taxon>Betaproteobacteria</taxon>
        <taxon>Burkholderiales</taxon>
        <taxon>Sphaerotilaceae</taxon>
        <taxon>Sphaerotilus</taxon>
    </lineage>
</organism>
<proteinExistence type="predicted"/>
<dbReference type="InterPro" id="IPR036768">
    <property type="entry name" value="PolIII_chi_sf"/>
</dbReference>
<dbReference type="PANTHER" id="PTHR38767">
    <property type="entry name" value="DNA POLYMERASE III SUBUNIT CHI"/>
    <property type="match status" value="1"/>
</dbReference>
<reference evidence="1 2" key="1">
    <citation type="submission" date="2019-02" db="EMBL/GenBank/DDBJ databases">
        <title>Genomic Encyclopedia of Type Strains, Phase IV (KMG-IV): sequencing the most valuable type-strain genomes for metagenomic binning, comparative biology and taxonomic classification.</title>
        <authorList>
            <person name="Goeker M."/>
        </authorList>
    </citation>
    <scope>NUCLEOTIDE SEQUENCE [LARGE SCALE GENOMIC DNA]</scope>
    <source>
        <strain evidence="1 2">DSM 10617</strain>
    </source>
</reference>
<dbReference type="RefSeq" id="WP_242615360.1">
    <property type="nucleotide sequence ID" value="NZ_SGWV01000007.1"/>
</dbReference>
<evidence type="ECO:0000313" key="1">
    <source>
        <dbReference type="EMBL" id="RZS57992.1"/>
    </source>
</evidence>
<comment type="caution">
    <text evidence="1">The sequence shown here is derived from an EMBL/GenBank/DDBJ whole genome shotgun (WGS) entry which is preliminary data.</text>
</comment>
<dbReference type="GO" id="GO:0003887">
    <property type="term" value="F:DNA-directed DNA polymerase activity"/>
    <property type="evidence" value="ECO:0007669"/>
    <property type="project" value="InterPro"/>
</dbReference>
<evidence type="ECO:0000313" key="2">
    <source>
        <dbReference type="Proteomes" id="UP000293433"/>
    </source>
</evidence>
<dbReference type="GO" id="GO:0003677">
    <property type="term" value="F:DNA binding"/>
    <property type="evidence" value="ECO:0007669"/>
    <property type="project" value="InterPro"/>
</dbReference>
<dbReference type="Proteomes" id="UP000293433">
    <property type="component" value="Unassembled WGS sequence"/>
</dbReference>
<keyword evidence="2" id="KW-1185">Reference proteome</keyword>
<protein>
    <submittedName>
        <fullName evidence="1">DNA polymerase III chi subunit</fullName>
    </submittedName>
</protein>
<dbReference type="GO" id="GO:0032298">
    <property type="term" value="P:positive regulation of DNA-templated DNA replication initiation"/>
    <property type="evidence" value="ECO:0007669"/>
    <property type="project" value="TreeGrafter"/>
</dbReference>
<dbReference type="EMBL" id="SGWV01000007">
    <property type="protein sequence ID" value="RZS57992.1"/>
    <property type="molecule type" value="Genomic_DNA"/>
</dbReference>
<dbReference type="Pfam" id="PF04364">
    <property type="entry name" value="DNA_pol3_chi"/>
    <property type="match status" value="1"/>
</dbReference>